<proteinExistence type="predicted"/>
<protein>
    <submittedName>
        <fullName evidence="5">Uncharacterized protein LOC108846673 isoform X1</fullName>
    </submittedName>
</protein>
<evidence type="ECO:0000256" key="1">
    <source>
        <dbReference type="SAM" id="MobiDB-lite"/>
    </source>
</evidence>
<accession>A0A9W3DCY3</accession>
<feature type="region of interest" description="Disordered" evidence="1">
    <location>
        <begin position="197"/>
        <end position="217"/>
    </location>
</feature>
<dbReference type="AlphaFoldDB" id="A0A9W3DCY3"/>
<dbReference type="GO" id="GO:0003676">
    <property type="term" value="F:nucleic acid binding"/>
    <property type="evidence" value="ECO:0007669"/>
    <property type="project" value="InterPro"/>
</dbReference>
<dbReference type="Pfam" id="PF13456">
    <property type="entry name" value="RVT_3"/>
    <property type="match status" value="1"/>
</dbReference>
<dbReference type="Proteomes" id="UP000504610">
    <property type="component" value="Chromosome 3"/>
</dbReference>
<dbReference type="PANTHER" id="PTHR34146">
    <property type="entry name" value="POLYNUCLEOTIDYL TRANSFERASE, RIBONUCLEASE H-LIKE SUPERFAMILY PROTEIN-RELATED"/>
    <property type="match status" value="1"/>
</dbReference>
<feature type="domain" description="RNase H type-1" evidence="3">
    <location>
        <begin position="67"/>
        <end position="186"/>
    </location>
</feature>
<sequence>MSSLFSAMLKLLSSSSLAAASSRSSAVSECWRKANEEEEVEEELVDSLTMEMETAPPWTPRIPTCQIDASWIANGSVSGLGWSFKDHMGSEFFGLRACRRTLSALHAEMEGLLWAASCIRNMRITTMRFETDCTDLVDMVTNPEDWPAFVRETDLFRSLQEGFEDVRVSHIPRDRNGRADALAKEARNRSYTFIHIDQTRSDGGDPRRTDSSNHHLI</sequence>
<dbReference type="GO" id="GO:0004523">
    <property type="term" value="F:RNA-DNA hybrid ribonuclease activity"/>
    <property type="evidence" value="ECO:0007669"/>
    <property type="project" value="InterPro"/>
</dbReference>
<reference evidence="4" key="1">
    <citation type="journal article" date="2019" name="Database">
        <title>The radish genome database (RadishGD): an integrated information resource for radish genomics.</title>
        <authorList>
            <person name="Yu H.J."/>
            <person name="Baek S."/>
            <person name="Lee Y.J."/>
            <person name="Cho A."/>
            <person name="Mun J.H."/>
        </authorList>
    </citation>
    <scope>NUCLEOTIDE SEQUENCE [LARGE SCALE GENOMIC DNA]</scope>
    <source>
        <strain evidence="4">cv. WK10039</strain>
    </source>
</reference>
<keyword evidence="2" id="KW-0732">Signal</keyword>
<dbReference type="RefSeq" id="XP_056861608.1">
    <property type="nucleotide sequence ID" value="XM_057005628.1"/>
</dbReference>
<evidence type="ECO:0000313" key="5">
    <source>
        <dbReference type="RefSeq" id="XP_056861608.1"/>
    </source>
</evidence>
<dbReference type="InterPro" id="IPR044730">
    <property type="entry name" value="RNase_H-like_dom_plant"/>
</dbReference>
<dbReference type="Gene3D" id="3.30.420.10">
    <property type="entry name" value="Ribonuclease H-like superfamily/Ribonuclease H"/>
    <property type="match status" value="1"/>
</dbReference>
<evidence type="ECO:0000256" key="2">
    <source>
        <dbReference type="SAM" id="SignalP"/>
    </source>
</evidence>
<dbReference type="InterPro" id="IPR012337">
    <property type="entry name" value="RNaseH-like_sf"/>
</dbReference>
<reference evidence="5" key="2">
    <citation type="submission" date="2025-08" db="UniProtKB">
        <authorList>
            <consortium name="RefSeq"/>
        </authorList>
    </citation>
    <scope>IDENTIFICATION</scope>
    <source>
        <tissue evidence="5">Leaf</tissue>
    </source>
</reference>
<dbReference type="PANTHER" id="PTHR34146:SF3">
    <property type="entry name" value="POLYNUCLEOTIDYL TRANSFERASE, RIBONUCLEASE H-LIKE SUPERFAMILY PROTEIN"/>
    <property type="match status" value="1"/>
</dbReference>
<dbReference type="GeneID" id="108846673"/>
<feature type="chain" id="PRO_5040853572" evidence="2">
    <location>
        <begin position="21"/>
        <end position="217"/>
    </location>
</feature>
<organism evidence="4 5">
    <name type="scientific">Raphanus sativus</name>
    <name type="common">Radish</name>
    <name type="synonym">Raphanus raphanistrum var. sativus</name>
    <dbReference type="NCBI Taxonomy" id="3726"/>
    <lineage>
        <taxon>Eukaryota</taxon>
        <taxon>Viridiplantae</taxon>
        <taxon>Streptophyta</taxon>
        <taxon>Embryophyta</taxon>
        <taxon>Tracheophyta</taxon>
        <taxon>Spermatophyta</taxon>
        <taxon>Magnoliopsida</taxon>
        <taxon>eudicotyledons</taxon>
        <taxon>Gunneridae</taxon>
        <taxon>Pentapetalae</taxon>
        <taxon>rosids</taxon>
        <taxon>malvids</taxon>
        <taxon>Brassicales</taxon>
        <taxon>Brassicaceae</taxon>
        <taxon>Brassiceae</taxon>
        <taxon>Raphanus</taxon>
    </lineage>
</organism>
<gene>
    <name evidence="5" type="primary">LOC108846673</name>
</gene>
<dbReference type="SUPFAM" id="SSF53098">
    <property type="entry name" value="Ribonuclease H-like"/>
    <property type="match status" value="1"/>
</dbReference>
<name>A0A9W3DCY3_RAPSA</name>
<evidence type="ECO:0000313" key="4">
    <source>
        <dbReference type="Proteomes" id="UP000504610"/>
    </source>
</evidence>
<dbReference type="InterPro" id="IPR002156">
    <property type="entry name" value="RNaseH_domain"/>
</dbReference>
<dbReference type="OrthoDB" id="1109492at2759"/>
<keyword evidence="4" id="KW-1185">Reference proteome</keyword>
<dbReference type="CDD" id="cd06222">
    <property type="entry name" value="RNase_H_like"/>
    <property type="match status" value="1"/>
</dbReference>
<dbReference type="KEGG" id="rsz:108846673"/>
<evidence type="ECO:0000259" key="3">
    <source>
        <dbReference type="Pfam" id="PF13456"/>
    </source>
</evidence>
<feature type="signal peptide" evidence="2">
    <location>
        <begin position="1"/>
        <end position="20"/>
    </location>
</feature>
<dbReference type="InterPro" id="IPR036397">
    <property type="entry name" value="RNaseH_sf"/>
</dbReference>